<dbReference type="InterPro" id="IPR000073">
    <property type="entry name" value="AB_hydrolase_1"/>
</dbReference>
<protein>
    <submittedName>
        <fullName evidence="2">Alpha/beta hydrolase</fullName>
    </submittedName>
</protein>
<dbReference type="InterPro" id="IPR029058">
    <property type="entry name" value="AB_hydrolase_fold"/>
</dbReference>
<dbReference type="Pfam" id="PF00561">
    <property type="entry name" value="Abhydrolase_1"/>
    <property type="match status" value="1"/>
</dbReference>
<reference evidence="2 3" key="1">
    <citation type="submission" date="2021-07" db="EMBL/GenBank/DDBJ databases">
        <title>Paenibacillus radiodurans sp. nov., isolated from the southeastern edge of Tengger Desert.</title>
        <authorList>
            <person name="Zhang G."/>
        </authorList>
    </citation>
    <scope>NUCLEOTIDE SEQUENCE [LARGE SCALE GENOMIC DNA]</scope>
    <source>
        <strain evidence="2 3">CCM 7311</strain>
    </source>
</reference>
<evidence type="ECO:0000259" key="1">
    <source>
        <dbReference type="Pfam" id="PF00561"/>
    </source>
</evidence>
<organism evidence="2 3">
    <name type="scientific">Paenibacillus sepulcri</name>
    <dbReference type="NCBI Taxonomy" id="359917"/>
    <lineage>
        <taxon>Bacteria</taxon>
        <taxon>Bacillati</taxon>
        <taxon>Bacillota</taxon>
        <taxon>Bacilli</taxon>
        <taxon>Bacillales</taxon>
        <taxon>Paenibacillaceae</taxon>
        <taxon>Paenibacillus</taxon>
    </lineage>
</organism>
<keyword evidence="3" id="KW-1185">Reference proteome</keyword>
<gene>
    <name evidence="2" type="ORF">K0U00_40655</name>
</gene>
<accession>A0ABS7CHP4</accession>
<evidence type="ECO:0000313" key="3">
    <source>
        <dbReference type="Proteomes" id="UP001519887"/>
    </source>
</evidence>
<dbReference type="Gene3D" id="3.40.50.1820">
    <property type="entry name" value="alpha/beta hydrolase"/>
    <property type="match status" value="1"/>
</dbReference>
<dbReference type="PANTHER" id="PTHR43433:SF5">
    <property type="entry name" value="AB HYDROLASE-1 DOMAIN-CONTAINING PROTEIN"/>
    <property type="match status" value="1"/>
</dbReference>
<dbReference type="GO" id="GO:0016787">
    <property type="term" value="F:hydrolase activity"/>
    <property type="evidence" value="ECO:0007669"/>
    <property type="project" value="UniProtKB-KW"/>
</dbReference>
<evidence type="ECO:0000313" key="2">
    <source>
        <dbReference type="EMBL" id="MBW7460394.1"/>
    </source>
</evidence>
<dbReference type="PANTHER" id="PTHR43433">
    <property type="entry name" value="HYDROLASE, ALPHA/BETA FOLD FAMILY PROTEIN"/>
    <property type="match status" value="1"/>
</dbReference>
<feature type="non-terminal residue" evidence="2">
    <location>
        <position position="103"/>
    </location>
</feature>
<name>A0ABS7CHP4_9BACL</name>
<keyword evidence="2" id="KW-0378">Hydrolase</keyword>
<comment type="caution">
    <text evidence="2">The sequence shown here is derived from an EMBL/GenBank/DDBJ whole genome shotgun (WGS) entry which is preliminary data.</text>
</comment>
<sequence>MPRVRTNGIDMHYEERGSGEPLILLMGLGADGTAWEDHVKAYERHFRCILVDNRGAGRSGNPEGPYSTRMMAEDTAGLMKALQIGKAHVSGISMGSGIAQELA</sequence>
<dbReference type="EMBL" id="JAHZIK010002201">
    <property type="protein sequence ID" value="MBW7460394.1"/>
    <property type="molecule type" value="Genomic_DNA"/>
</dbReference>
<dbReference type="InterPro" id="IPR050471">
    <property type="entry name" value="AB_hydrolase"/>
</dbReference>
<proteinExistence type="predicted"/>
<feature type="domain" description="AB hydrolase-1" evidence="1">
    <location>
        <begin position="21"/>
        <end position="103"/>
    </location>
</feature>
<dbReference type="Proteomes" id="UP001519887">
    <property type="component" value="Unassembled WGS sequence"/>
</dbReference>
<dbReference type="SUPFAM" id="SSF53474">
    <property type="entry name" value="alpha/beta-Hydrolases"/>
    <property type="match status" value="1"/>
</dbReference>